<dbReference type="Proteomes" id="UP001589608">
    <property type="component" value="Unassembled WGS sequence"/>
</dbReference>
<evidence type="ECO:0000313" key="9">
    <source>
        <dbReference type="EMBL" id="MFB9443808.1"/>
    </source>
</evidence>
<proteinExistence type="predicted"/>
<feature type="transmembrane region" description="Helical" evidence="7">
    <location>
        <begin position="300"/>
        <end position="316"/>
    </location>
</feature>
<evidence type="ECO:0000256" key="4">
    <source>
        <dbReference type="ARBA" id="ARBA00022692"/>
    </source>
</evidence>
<dbReference type="InterPro" id="IPR010290">
    <property type="entry name" value="TM_effector"/>
</dbReference>
<feature type="transmembrane region" description="Helical" evidence="7">
    <location>
        <begin position="97"/>
        <end position="118"/>
    </location>
</feature>
<keyword evidence="5 7" id="KW-1133">Transmembrane helix</keyword>
<dbReference type="PROSITE" id="PS50850">
    <property type="entry name" value="MFS"/>
    <property type="match status" value="1"/>
</dbReference>
<evidence type="ECO:0000256" key="3">
    <source>
        <dbReference type="ARBA" id="ARBA00022475"/>
    </source>
</evidence>
<dbReference type="EMBL" id="JBHMCA010000023">
    <property type="protein sequence ID" value="MFB9443808.1"/>
    <property type="molecule type" value="Genomic_DNA"/>
</dbReference>
<dbReference type="Pfam" id="PF05977">
    <property type="entry name" value="MFS_3"/>
    <property type="match status" value="1"/>
</dbReference>
<dbReference type="Gene3D" id="1.20.1250.20">
    <property type="entry name" value="MFS general substrate transporter like domains"/>
    <property type="match status" value="1"/>
</dbReference>
<protein>
    <submittedName>
        <fullName evidence="9">MFS transporter</fullName>
    </submittedName>
</protein>
<feature type="transmembrane region" description="Helical" evidence="7">
    <location>
        <begin position="391"/>
        <end position="413"/>
    </location>
</feature>
<dbReference type="InterPro" id="IPR020846">
    <property type="entry name" value="MFS_dom"/>
</dbReference>
<dbReference type="CDD" id="cd06173">
    <property type="entry name" value="MFS_MefA_like"/>
    <property type="match status" value="1"/>
</dbReference>
<dbReference type="PANTHER" id="PTHR23513">
    <property type="entry name" value="INTEGRAL MEMBRANE EFFLUX PROTEIN-RELATED"/>
    <property type="match status" value="1"/>
</dbReference>
<keyword evidence="4 7" id="KW-0812">Transmembrane</keyword>
<feature type="transmembrane region" description="Helical" evidence="7">
    <location>
        <begin position="163"/>
        <end position="183"/>
    </location>
</feature>
<comment type="caution">
    <text evidence="9">The sequence shown here is derived from an EMBL/GenBank/DDBJ whole genome shotgun (WGS) entry which is preliminary data.</text>
</comment>
<keyword evidence="6 7" id="KW-0472">Membrane</keyword>
<feature type="transmembrane region" description="Helical" evidence="7">
    <location>
        <begin position="228"/>
        <end position="254"/>
    </location>
</feature>
<dbReference type="PANTHER" id="PTHR23513:SF9">
    <property type="entry name" value="ENTEROBACTIN EXPORTER ENTS"/>
    <property type="match status" value="1"/>
</dbReference>
<feature type="transmembrane region" description="Helical" evidence="7">
    <location>
        <begin position="35"/>
        <end position="59"/>
    </location>
</feature>
<feature type="domain" description="Major facilitator superfamily (MFS) profile" evidence="8">
    <location>
        <begin position="232"/>
        <end position="420"/>
    </location>
</feature>
<evidence type="ECO:0000259" key="8">
    <source>
        <dbReference type="PROSITE" id="PS50850"/>
    </source>
</evidence>
<evidence type="ECO:0000256" key="5">
    <source>
        <dbReference type="ARBA" id="ARBA00022989"/>
    </source>
</evidence>
<evidence type="ECO:0000313" key="10">
    <source>
        <dbReference type="Proteomes" id="UP001589608"/>
    </source>
</evidence>
<evidence type="ECO:0000256" key="1">
    <source>
        <dbReference type="ARBA" id="ARBA00004429"/>
    </source>
</evidence>
<feature type="transmembrane region" description="Helical" evidence="7">
    <location>
        <begin position="65"/>
        <end position="85"/>
    </location>
</feature>
<dbReference type="SUPFAM" id="SSF103473">
    <property type="entry name" value="MFS general substrate transporter"/>
    <property type="match status" value="1"/>
</dbReference>
<comment type="subcellular location">
    <subcellularLocation>
        <location evidence="1">Cell inner membrane</location>
        <topology evidence="1">Multi-pass membrane protein</topology>
    </subcellularLocation>
</comment>
<evidence type="ECO:0000256" key="7">
    <source>
        <dbReference type="SAM" id="Phobius"/>
    </source>
</evidence>
<keyword evidence="2" id="KW-0813">Transport</keyword>
<dbReference type="InterPro" id="IPR036259">
    <property type="entry name" value="MFS_trans_sf"/>
</dbReference>
<name>A0ABV5M522_9ACTN</name>
<dbReference type="RefSeq" id="WP_223099301.1">
    <property type="nucleotide sequence ID" value="NZ_CP061913.1"/>
</dbReference>
<feature type="transmembrane region" description="Helical" evidence="7">
    <location>
        <begin position="274"/>
        <end position="293"/>
    </location>
</feature>
<accession>A0ABV5M522</accession>
<evidence type="ECO:0000256" key="6">
    <source>
        <dbReference type="ARBA" id="ARBA00023136"/>
    </source>
</evidence>
<gene>
    <name evidence="9" type="ORF">ACFFTR_12015</name>
</gene>
<organism evidence="9 10">
    <name type="scientific">Dactylosporangium vinaceum</name>
    <dbReference type="NCBI Taxonomy" id="53362"/>
    <lineage>
        <taxon>Bacteria</taxon>
        <taxon>Bacillati</taxon>
        <taxon>Actinomycetota</taxon>
        <taxon>Actinomycetes</taxon>
        <taxon>Micromonosporales</taxon>
        <taxon>Micromonosporaceae</taxon>
        <taxon>Dactylosporangium</taxon>
    </lineage>
</organism>
<keyword evidence="3" id="KW-1003">Cell membrane</keyword>
<keyword evidence="10" id="KW-1185">Reference proteome</keyword>
<reference evidence="9 10" key="1">
    <citation type="submission" date="2024-09" db="EMBL/GenBank/DDBJ databases">
        <authorList>
            <person name="Sun Q."/>
            <person name="Mori K."/>
        </authorList>
    </citation>
    <scope>NUCLEOTIDE SEQUENCE [LARGE SCALE GENOMIC DNA]</scope>
    <source>
        <strain evidence="9 10">JCM 3307</strain>
    </source>
</reference>
<evidence type="ECO:0000256" key="2">
    <source>
        <dbReference type="ARBA" id="ARBA00022448"/>
    </source>
</evidence>
<sequence>MTAVEDAAQREEPKGWLRRHAIDVRPLRHSAYRRIFIGNAVSFFGVQFTAVAVPVQVYAITKSALWVGVASFVGLVPLIVFSIWGGAIADAFDRRKVLLVSSTMMWLTTLGLLAQAVLHLDNAWLMLGLIAAQSAAFGINSPVRQAIIPSLVGPEEVASANTLGFTISNAAAIGGPVGAGLVIPAFGFSAAYLVDAIMFTVVLWATLRLPALPPTGDKHSAGLRDIGIGLRFLAGHRLILLTFAIDIAAMVLAMPKALFPVVADQRFGESSLGWLYSSIAIGAVLAGLTSGWINRVRRRGIALVGAVVGWGLAVAAAGAVPWLWACVAFMALAGAADMISGVYRQTVLLGAPDEMRGRLQGVFFAVVAGGPRLGDLRAGSVADWTDATFSWVAGGIAAAVVAVLLGAAFPVLLRYTDKTP</sequence>